<evidence type="ECO:0000313" key="3">
    <source>
        <dbReference type="Proteomes" id="UP000231516"/>
    </source>
</evidence>
<evidence type="ECO:0008006" key="4">
    <source>
        <dbReference type="Google" id="ProtNLM"/>
    </source>
</evidence>
<dbReference type="InterPro" id="IPR021253">
    <property type="entry name" value="ZrgA-like"/>
</dbReference>
<dbReference type="Pfam" id="PF10986">
    <property type="entry name" value="ZrgA"/>
    <property type="match status" value="1"/>
</dbReference>
<evidence type="ECO:0000313" key="2">
    <source>
        <dbReference type="EMBL" id="PIB26871.1"/>
    </source>
</evidence>
<accession>A0A2G5KBG7</accession>
<sequence>MKLLPFVAFAVATAPAYAEEKRQMDAHEHGVGQLNIAIEASQIAMELHAPGADIVGFEYVAESEKDRAMVETALATLSNPLDLFQFPAGAGCSVVEASSELESEEHAHDDEHGEHDDHDEDHAHDDHDEEHAHEDEHDHEEHAAGHTEFHAEYVLNCTDLGAASEITFEYFNQFTNAKEVDVQIISDQGATAVEVKRDAPKLSLKDLF</sequence>
<dbReference type="Proteomes" id="UP000231516">
    <property type="component" value="Unassembled WGS sequence"/>
</dbReference>
<feature type="compositionally biased region" description="Basic and acidic residues" evidence="1">
    <location>
        <begin position="104"/>
        <end position="144"/>
    </location>
</feature>
<keyword evidence="3" id="KW-1185">Reference proteome</keyword>
<protein>
    <recommendedName>
        <fullName evidence="4">Zinc-binding protein</fullName>
    </recommendedName>
</protein>
<evidence type="ECO:0000256" key="1">
    <source>
        <dbReference type="SAM" id="MobiDB-lite"/>
    </source>
</evidence>
<organism evidence="2 3">
    <name type="scientific">Paramylibacter kogurei</name>
    <dbReference type="NCBI Taxonomy" id="1889778"/>
    <lineage>
        <taxon>Bacteria</taxon>
        <taxon>Pseudomonadati</taxon>
        <taxon>Pseudomonadota</taxon>
        <taxon>Alphaproteobacteria</taxon>
        <taxon>Rhodobacterales</taxon>
        <taxon>Paracoccaceae</taxon>
        <taxon>Paramylibacter</taxon>
    </lineage>
</organism>
<feature type="region of interest" description="Disordered" evidence="1">
    <location>
        <begin position="97"/>
        <end position="144"/>
    </location>
</feature>
<dbReference type="AlphaFoldDB" id="A0A2G5KBG7"/>
<name>A0A2G5KBG7_9RHOB</name>
<gene>
    <name evidence="2" type="ORF">BFP76_10385</name>
</gene>
<comment type="caution">
    <text evidence="2">The sequence shown here is derived from an EMBL/GenBank/DDBJ whole genome shotgun (WGS) entry which is preliminary data.</text>
</comment>
<dbReference type="EMBL" id="MDGM01000001">
    <property type="protein sequence ID" value="PIB26871.1"/>
    <property type="molecule type" value="Genomic_DNA"/>
</dbReference>
<proteinExistence type="predicted"/>
<reference evidence="2 3" key="1">
    <citation type="submission" date="2016-08" db="EMBL/GenBank/DDBJ databases">
        <title>Draft genome of Amylibacter sp. strain 4G11.</title>
        <authorList>
            <person name="Wong S.-K."/>
            <person name="Hamasaki K."/>
            <person name="Yoshizawa S."/>
        </authorList>
    </citation>
    <scope>NUCLEOTIDE SEQUENCE [LARGE SCALE GENOMIC DNA]</scope>
    <source>
        <strain evidence="2 3">4G11</strain>
    </source>
</reference>
<dbReference type="OrthoDB" id="7346546at2"/>